<evidence type="ECO:0000313" key="12">
    <source>
        <dbReference type="RefSeq" id="XP_008474818.1"/>
    </source>
</evidence>
<keyword evidence="8" id="KW-0966">Cell projection</keyword>
<evidence type="ECO:0000256" key="1">
    <source>
        <dbReference type="ARBA" id="ARBA00004611"/>
    </source>
</evidence>
<dbReference type="PANTHER" id="PTHR21648">
    <property type="entry name" value="FLAGELLAR RADIAL SPOKE PROTEIN 3"/>
    <property type="match status" value="1"/>
</dbReference>
<dbReference type="InterPro" id="IPR009290">
    <property type="entry name" value="Radial_spoke_3"/>
</dbReference>
<keyword evidence="7" id="KW-0206">Cytoskeleton</keyword>
<evidence type="ECO:0000256" key="9">
    <source>
        <dbReference type="SAM" id="Coils"/>
    </source>
</evidence>
<evidence type="ECO:0000256" key="5">
    <source>
        <dbReference type="ARBA" id="ARBA00022846"/>
    </source>
</evidence>
<keyword evidence="4" id="KW-0597">Phosphoprotein</keyword>
<dbReference type="GeneID" id="103511854"/>
<keyword evidence="9" id="KW-0175">Coiled coil</keyword>
<comment type="subcellular location">
    <subcellularLocation>
        <location evidence="1">Cytoplasm</location>
        <location evidence="1">Cytoskeleton</location>
        <location evidence="1">Flagellum axoneme</location>
    </subcellularLocation>
</comment>
<proteinExistence type="inferred from homology"/>
<dbReference type="PANTHER" id="PTHR21648:SF0">
    <property type="entry name" value="RADIAL SPOKE HEAD PROTEIN 3 HOMOLOG"/>
    <property type="match status" value="1"/>
</dbReference>
<evidence type="ECO:0000256" key="2">
    <source>
        <dbReference type="ARBA" id="ARBA00006737"/>
    </source>
</evidence>
<reference evidence="12" key="1">
    <citation type="submission" date="2025-08" db="UniProtKB">
        <authorList>
            <consortium name="RefSeq"/>
        </authorList>
    </citation>
    <scope>IDENTIFICATION</scope>
</reference>
<evidence type="ECO:0000256" key="4">
    <source>
        <dbReference type="ARBA" id="ARBA00022553"/>
    </source>
</evidence>
<evidence type="ECO:0000256" key="6">
    <source>
        <dbReference type="ARBA" id="ARBA00023069"/>
    </source>
</evidence>
<keyword evidence="11" id="KW-1185">Reference proteome</keyword>
<comment type="similarity">
    <text evidence="2">Belongs to the flagellar radial spoke RSP3 family.</text>
</comment>
<feature type="coiled-coil region" evidence="9">
    <location>
        <begin position="239"/>
        <end position="276"/>
    </location>
</feature>
<dbReference type="PaxDb" id="121845-A0A1S3D5H5"/>
<evidence type="ECO:0000256" key="10">
    <source>
        <dbReference type="SAM" id="MobiDB-lite"/>
    </source>
</evidence>
<evidence type="ECO:0000256" key="3">
    <source>
        <dbReference type="ARBA" id="ARBA00022490"/>
    </source>
</evidence>
<dbReference type="Pfam" id="PF06098">
    <property type="entry name" value="Radial_spoke_3"/>
    <property type="match status" value="1"/>
</dbReference>
<dbReference type="GO" id="GO:0005929">
    <property type="term" value="C:cilium"/>
    <property type="evidence" value="ECO:0007669"/>
    <property type="project" value="TreeGrafter"/>
</dbReference>
<keyword evidence="3" id="KW-0963">Cytoplasm</keyword>
<evidence type="ECO:0000313" key="11">
    <source>
        <dbReference type="Proteomes" id="UP000079169"/>
    </source>
</evidence>
<feature type="region of interest" description="Disordered" evidence="10">
    <location>
        <begin position="107"/>
        <end position="128"/>
    </location>
</feature>
<gene>
    <name evidence="12" type="primary">LOC103511854</name>
</gene>
<evidence type="ECO:0000256" key="8">
    <source>
        <dbReference type="ARBA" id="ARBA00023273"/>
    </source>
</evidence>
<keyword evidence="6" id="KW-0969">Cilium</keyword>
<dbReference type="Proteomes" id="UP000079169">
    <property type="component" value="Unplaced"/>
</dbReference>
<protein>
    <submittedName>
        <fullName evidence="12">Uncharacterized protein LOC103511854</fullName>
    </submittedName>
</protein>
<dbReference type="KEGG" id="dci:103511854"/>
<dbReference type="RefSeq" id="XP_008474818.1">
    <property type="nucleotide sequence ID" value="XM_008476596.2"/>
</dbReference>
<name>A0A1S3D5H5_DIACI</name>
<dbReference type="STRING" id="121845.A0A1S3D5H5"/>
<accession>A0A1S3D5H5</accession>
<dbReference type="AlphaFoldDB" id="A0A1S3D5H5"/>
<evidence type="ECO:0000256" key="7">
    <source>
        <dbReference type="ARBA" id="ARBA00023212"/>
    </source>
</evidence>
<organism evidence="11 12">
    <name type="scientific">Diaphorina citri</name>
    <name type="common">Asian citrus psyllid</name>
    <dbReference type="NCBI Taxonomy" id="121845"/>
    <lineage>
        <taxon>Eukaryota</taxon>
        <taxon>Metazoa</taxon>
        <taxon>Ecdysozoa</taxon>
        <taxon>Arthropoda</taxon>
        <taxon>Hexapoda</taxon>
        <taxon>Insecta</taxon>
        <taxon>Pterygota</taxon>
        <taxon>Neoptera</taxon>
        <taxon>Paraneoptera</taxon>
        <taxon>Hemiptera</taxon>
        <taxon>Sternorrhyncha</taxon>
        <taxon>Psylloidea</taxon>
        <taxon>Psyllidae</taxon>
        <taxon>Diaphorininae</taxon>
        <taxon>Diaphorina</taxon>
    </lineage>
</organism>
<sequence length="427" mass="49815">MHVHQSILNATDMYHLCIGRNTTPTLVYYILLKFRRLVSSLLALQYAVLERQVGIHDACAPVNPQRYRYVSPVYRKKYDTYTSILHPPQVQKISQFSPCVAVCRPKNKKLTPGPPRKAPPNRRTCPKHKPLTQTEIRLRVERQTLRDLRTRIRTPPRVTNKNYDELIKVDPESPTEQRTDKATQITCPPLEVKDETGTKKFGFDRSTQVTSADVVPWDEDITMYVEVISDKITQQCVLELCHEEELHRLRTEYRQLQESQAAREANEAEAVRIETEQSQAFLKVIEQQCERKRIVEDLMRKISAVVTSEALVRDVLPLVLDDLQHYGVHLSEIVEEINNAFTQTLTETIGMELRNTEQEIIMMIIKDEIQRRYDVYTHPETNVRQFEPMQAEVEMEAVEEERKEKKVHISSKVEVMHDSVLRTIMEE</sequence>
<keyword evidence="5" id="KW-0282">Flagellum</keyword>